<accession>A0AAV7W7J8</accession>
<evidence type="ECO:0000313" key="1">
    <source>
        <dbReference type="EMBL" id="KAJ1209974.1"/>
    </source>
</evidence>
<proteinExistence type="predicted"/>
<keyword evidence="2" id="KW-1185">Reference proteome</keyword>
<reference evidence="1" key="1">
    <citation type="journal article" date="2022" name="bioRxiv">
        <title>Sequencing and chromosome-scale assembly of the giantPleurodeles waltlgenome.</title>
        <authorList>
            <person name="Brown T."/>
            <person name="Elewa A."/>
            <person name="Iarovenko S."/>
            <person name="Subramanian E."/>
            <person name="Araus A.J."/>
            <person name="Petzold A."/>
            <person name="Susuki M."/>
            <person name="Suzuki K.-i.T."/>
            <person name="Hayashi T."/>
            <person name="Toyoda A."/>
            <person name="Oliveira C."/>
            <person name="Osipova E."/>
            <person name="Leigh N.D."/>
            <person name="Simon A."/>
            <person name="Yun M.H."/>
        </authorList>
    </citation>
    <scope>NUCLEOTIDE SEQUENCE</scope>
    <source>
        <strain evidence="1">20211129_DDA</strain>
        <tissue evidence="1">Liver</tissue>
    </source>
</reference>
<gene>
    <name evidence="1" type="ORF">NDU88_005343</name>
</gene>
<sequence length="72" mass="7563">MVLAVRWVCGTEFWASEVAHNRGSLLLGSDLCCLTLQRGADGGDSTSLADYAAAGLCLQRFGLEMTVGPGRS</sequence>
<organism evidence="1 2">
    <name type="scientific">Pleurodeles waltl</name>
    <name type="common">Iberian ribbed newt</name>
    <dbReference type="NCBI Taxonomy" id="8319"/>
    <lineage>
        <taxon>Eukaryota</taxon>
        <taxon>Metazoa</taxon>
        <taxon>Chordata</taxon>
        <taxon>Craniata</taxon>
        <taxon>Vertebrata</taxon>
        <taxon>Euteleostomi</taxon>
        <taxon>Amphibia</taxon>
        <taxon>Batrachia</taxon>
        <taxon>Caudata</taxon>
        <taxon>Salamandroidea</taxon>
        <taxon>Salamandridae</taxon>
        <taxon>Pleurodelinae</taxon>
        <taxon>Pleurodeles</taxon>
    </lineage>
</organism>
<name>A0AAV7W7J8_PLEWA</name>
<dbReference type="AlphaFoldDB" id="A0AAV7W7J8"/>
<comment type="caution">
    <text evidence="1">The sequence shown here is derived from an EMBL/GenBank/DDBJ whole genome shotgun (WGS) entry which is preliminary data.</text>
</comment>
<protein>
    <submittedName>
        <fullName evidence="1">Uncharacterized protein</fullName>
    </submittedName>
</protein>
<dbReference type="EMBL" id="JANPWB010000002">
    <property type="protein sequence ID" value="KAJ1209974.1"/>
    <property type="molecule type" value="Genomic_DNA"/>
</dbReference>
<dbReference type="Proteomes" id="UP001066276">
    <property type="component" value="Chromosome 1_2"/>
</dbReference>
<evidence type="ECO:0000313" key="2">
    <source>
        <dbReference type="Proteomes" id="UP001066276"/>
    </source>
</evidence>